<evidence type="ECO:0008006" key="3">
    <source>
        <dbReference type="Google" id="ProtNLM"/>
    </source>
</evidence>
<organism evidence="1 2">
    <name type="scientific">Parvularcula mediterranea</name>
    <dbReference type="NCBI Taxonomy" id="2732508"/>
    <lineage>
        <taxon>Bacteria</taxon>
        <taxon>Pseudomonadati</taxon>
        <taxon>Pseudomonadota</taxon>
        <taxon>Alphaproteobacteria</taxon>
        <taxon>Parvularculales</taxon>
        <taxon>Parvularculaceae</taxon>
        <taxon>Parvularcula</taxon>
    </lineage>
</organism>
<dbReference type="RefSeq" id="WP_173199695.1">
    <property type="nucleotide sequence ID" value="NZ_JABFCX010000003.1"/>
</dbReference>
<accession>A0A7Y3RMJ1</accession>
<dbReference type="InterPro" id="IPR027417">
    <property type="entry name" value="P-loop_NTPase"/>
</dbReference>
<comment type="caution">
    <text evidence="1">The sequence shown here is derived from an EMBL/GenBank/DDBJ whole genome shotgun (WGS) entry which is preliminary data.</text>
</comment>
<protein>
    <recommendedName>
        <fullName evidence="3">Sulphotransferase Stf0 domain-containing protein</fullName>
    </recommendedName>
</protein>
<dbReference type="AlphaFoldDB" id="A0A7Y3RMJ1"/>
<keyword evidence="2" id="KW-1185">Reference proteome</keyword>
<name>A0A7Y3RMJ1_9PROT</name>
<sequence>MIEADLRESAAAEPRTGNAPMGRFCLLCHQRSGSNALGAILNADPRVFLYGQLFNDFFPYWRRRRGTIPKPYRPHPEVMKHFGTKPALSKRIERLASSLVPHEDDLDAFMARTWDRFEEKSPDTPTRGFKLHDFQLTDDELTSLAKEHVEGTVILWRKNLFKAAVSWAYAMKTDVWSSPRKAKLERPTFDLDIGQVEWFIEKTRSEVEGWRRVLTASGAPFIELNYEENVATRELETLYDFLGIAWQGKPEFKTEKLAANSYAHVSNARAIEKALASPENGSLFE</sequence>
<reference evidence="1 2" key="1">
    <citation type="submission" date="2020-05" db="EMBL/GenBank/DDBJ databases">
        <title>Parvularcula mediterraneae sp. nov., isolated from polypropylene straw from shallow seawater of the seashore of Laganas in Zakynthos island, Greece.</title>
        <authorList>
            <person name="Szabo I."/>
            <person name="Al-Omari J."/>
            <person name="Rado J."/>
            <person name="Szerdahelyi G.S."/>
        </authorList>
    </citation>
    <scope>NUCLEOTIDE SEQUENCE [LARGE SCALE GENOMIC DNA]</scope>
    <source>
        <strain evidence="1 2">ZS-1/3</strain>
    </source>
</reference>
<evidence type="ECO:0000313" key="2">
    <source>
        <dbReference type="Proteomes" id="UP000536835"/>
    </source>
</evidence>
<dbReference type="SUPFAM" id="SSF52540">
    <property type="entry name" value="P-loop containing nucleoside triphosphate hydrolases"/>
    <property type="match status" value="1"/>
</dbReference>
<dbReference type="Proteomes" id="UP000536835">
    <property type="component" value="Unassembled WGS sequence"/>
</dbReference>
<dbReference type="Gene3D" id="3.40.50.300">
    <property type="entry name" value="P-loop containing nucleotide triphosphate hydrolases"/>
    <property type="match status" value="1"/>
</dbReference>
<proteinExistence type="predicted"/>
<evidence type="ECO:0000313" key="1">
    <source>
        <dbReference type="EMBL" id="NNU16846.1"/>
    </source>
</evidence>
<gene>
    <name evidence="1" type="ORF">HK107_11005</name>
</gene>
<dbReference type="EMBL" id="JABFCX010000003">
    <property type="protein sequence ID" value="NNU16846.1"/>
    <property type="molecule type" value="Genomic_DNA"/>
</dbReference>